<feature type="region of interest" description="Disordered" evidence="1">
    <location>
        <begin position="89"/>
        <end position="109"/>
    </location>
</feature>
<feature type="compositionally biased region" description="Pro residues" evidence="1">
    <location>
        <begin position="1"/>
        <end position="10"/>
    </location>
</feature>
<proteinExistence type="predicted"/>
<evidence type="ECO:0000313" key="3">
    <source>
        <dbReference type="Proteomes" id="UP001163850"/>
    </source>
</evidence>
<feature type="region of interest" description="Disordered" evidence="1">
    <location>
        <begin position="1"/>
        <end position="23"/>
    </location>
</feature>
<evidence type="ECO:0000256" key="1">
    <source>
        <dbReference type="SAM" id="MobiDB-lite"/>
    </source>
</evidence>
<dbReference type="AlphaFoldDB" id="A0AA38UR30"/>
<accession>A0AA38UR30</accession>
<comment type="caution">
    <text evidence="2">The sequence shown here is derived from an EMBL/GenBank/DDBJ whole genome shotgun (WGS) entry which is preliminary data.</text>
</comment>
<organism evidence="2 3">
    <name type="scientific">Lentinula detonsa</name>
    <dbReference type="NCBI Taxonomy" id="2804962"/>
    <lineage>
        <taxon>Eukaryota</taxon>
        <taxon>Fungi</taxon>
        <taxon>Dikarya</taxon>
        <taxon>Basidiomycota</taxon>
        <taxon>Agaricomycotina</taxon>
        <taxon>Agaricomycetes</taxon>
        <taxon>Agaricomycetidae</taxon>
        <taxon>Agaricales</taxon>
        <taxon>Marasmiineae</taxon>
        <taxon>Omphalotaceae</taxon>
        <taxon>Lentinula</taxon>
    </lineage>
</organism>
<gene>
    <name evidence="2" type="ORF">F5890DRAFT_160606</name>
</gene>
<protein>
    <submittedName>
        <fullName evidence="2">Uncharacterized protein</fullName>
    </submittedName>
</protein>
<name>A0AA38UR30_9AGAR</name>
<sequence length="140" mass="15189">MPGRRGPPSPLHLAQGPTPPRRCVNKEITKEGIRMTETYSAPKHTMPSVPRPTFCPPMIVSRRLTVRPRASALQVEVVMEEIKSASLSPLSACTSSRSSGSISESPTTLRVRGPWDHSASIILPFEEGKILVPLKAAIVV</sequence>
<feature type="compositionally biased region" description="Low complexity" evidence="1">
    <location>
        <begin position="91"/>
        <end position="105"/>
    </location>
</feature>
<feature type="region of interest" description="Disordered" evidence="1">
    <location>
        <begin position="34"/>
        <end position="53"/>
    </location>
</feature>
<evidence type="ECO:0000313" key="2">
    <source>
        <dbReference type="EMBL" id="KAJ3983632.1"/>
    </source>
</evidence>
<dbReference type="EMBL" id="MU802015">
    <property type="protein sequence ID" value="KAJ3983632.1"/>
    <property type="molecule type" value="Genomic_DNA"/>
</dbReference>
<dbReference type="Proteomes" id="UP001163850">
    <property type="component" value="Unassembled WGS sequence"/>
</dbReference>
<reference evidence="2" key="1">
    <citation type="submission" date="2022-08" db="EMBL/GenBank/DDBJ databases">
        <authorList>
            <consortium name="DOE Joint Genome Institute"/>
            <person name="Min B."/>
            <person name="Riley R."/>
            <person name="Sierra-Patev S."/>
            <person name="Naranjo-Ortiz M."/>
            <person name="Looney B."/>
            <person name="Konkel Z."/>
            <person name="Slot J.C."/>
            <person name="Sakamoto Y."/>
            <person name="Steenwyk J.L."/>
            <person name="Rokas A."/>
            <person name="Carro J."/>
            <person name="Camarero S."/>
            <person name="Ferreira P."/>
            <person name="Molpeceres G."/>
            <person name="Ruiz-Duenas F.J."/>
            <person name="Serrano A."/>
            <person name="Henrissat B."/>
            <person name="Drula E."/>
            <person name="Hughes K.W."/>
            <person name="Mata J.L."/>
            <person name="Ishikawa N.K."/>
            <person name="Vargas-Isla R."/>
            <person name="Ushijima S."/>
            <person name="Smith C.A."/>
            <person name="Ahrendt S."/>
            <person name="Andreopoulos W."/>
            <person name="He G."/>
            <person name="Labutti K."/>
            <person name="Lipzen A."/>
            <person name="Ng V."/>
            <person name="Sandor L."/>
            <person name="Barry K."/>
            <person name="Martinez A.T."/>
            <person name="Xiao Y."/>
            <person name="Gibbons J.G."/>
            <person name="Terashima K."/>
            <person name="Hibbett D.S."/>
            <person name="Grigoriev I.V."/>
        </authorList>
    </citation>
    <scope>NUCLEOTIDE SEQUENCE</scope>
    <source>
        <strain evidence="2">TFB7829</strain>
    </source>
</reference>